<feature type="transmembrane region" description="Helical" evidence="1">
    <location>
        <begin position="7"/>
        <end position="25"/>
    </location>
</feature>
<comment type="caution">
    <text evidence="2">The sequence shown here is derived from an EMBL/GenBank/DDBJ whole genome shotgun (WGS) entry which is preliminary data.</text>
</comment>
<evidence type="ECO:0000313" key="3">
    <source>
        <dbReference type="Proteomes" id="UP001597191"/>
    </source>
</evidence>
<accession>A0ABW4BPC0</accession>
<feature type="transmembrane region" description="Helical" evidence="1">
    <location>
        <begin position="40"/>
        <end position="61"/>
    </location>
</feature>
<keyword evidence="3" id="KW-1185">Reference proteome</keyword>
<keyword evidence="1" id="KW-0472">Membrane</keyword>
<name>A0ABW4BPC0_9LACO</name>
<reference evidence="3" key="1">
    <citation type="journal article" date="2019" name="Int. J. Syst. Evol. Microbiol.">
        <title>The Global Catalogue of Microorganisms (GCM) 10K type strain sequencing project: providing services to taxonomists for standard genome sequencing and annotation.</title>
        <authorList>
            <consortium name="The Broad Institute Genomics Platform"/>
            <consortium name="The Broad Institute Genome Sequencing Center for Infectious Disease"/>
            <person name="Wu L."/>
            <person name="Ma J."/>
        </authorList>
    </citation>
    <scope>NUCLEOTIDE SEQUENCE [LARGE SCALE GENOMIC DNA]</scope>
    <source>
        <strain evidence="3">CCM 8937</strain>
    </source>
</reference>
<proteinExistence type="predicted"/>
<protein>
    <recommendedName>
        <fullName evidence="4">DUF3923 family protein</fullName>
    </recommendedName>
</protein>
<organism evidence="2 3">
    <name type="scientific">Lapidilactobacillus gannanensis</name>
    <dbReference type="NCBI Taxonomy" id="2486002"/>
    <lineage>
        <taxon>Bacteria</taxon>
        <taxon>Bacillati</taxon>
        <taxon>Bacillota</taxon>
        <taxon>Bacilli</taxon>
        <taxon>Lactobacillales</taxon>
        <taxon>Lactobacillaceae</taxon>
        <taxon>Lapidilactobacillus</taxon>
    </lineage>
</organism>
<sequence length="67" mass="7813">MKQPWRGILINILWTVAIIIWLNALNQHPPVATMTENQRLLFGVVSWIGLLVFAKFLGWLIKKIRQC</sequence>
<keyword evidence="1" id="KW-1133">Transmembrane helix</keyword>
<dbReference type="EMBL" id="JBHTOH010000084">
    <property type="protein sequence ID" value="MFD1411636.1"/>
    <property type="molecule type" value="Genomic_DNA"/>
</dbReference>
<evidence type="ECO:0008006" key="4">
    <source>
        <dbReference type="Google" id="ProtNLM"/>
    </source>
</evidence>
<evidence type="ECO:0000256" key="1">
    <source>
        <dbReference type="SAM" id="Phobius"/>
    </source>
</evidence>
<evidence type="ECO:0000313" key="2">
    <source>
        <dbReference type="EMBL" id="MFD1411636.1"/>
    </source>
</evidence>
<keyword evidence="1" id="KW-0812">Transmembrane</keyword>
<dbReference type="Proteomes" id="UP001597191">
    <property type="component" value="Unassembled WGS sequence"/>
</dbReference>
<dbReference type="RefSeq" id="WP_125650537.1">
    <property type="nucleotide sequence ID" value="NZ_JBHTOH010000084.1"/>
</dbReference>
<gene>
    <name evidence="2" type="ORF">ACFQ4R_08575</name>
</gene>